<comment type="caution">
    <text evidence="8">The sequence shown here is derived from an EMBL/GenBank/DDBJ whole genome shotgun (WGS) entry which is preliminary data.</text>
</comment>
<dbReference type="AlphaFoldDB" id="A0A9W8CXG4"/>
<keyword evidence="2" id="KW-0479">Metal-binding</keyword>
<evidence type="ECO:0000256" key="3">
    <source>
        <dbReference type="ARBA" id="ARBA00023015"/>
    </source>
</evidence>
<feature type="compositionally biased region" description="Polar residues" evidence="6">
    <location>
        <begin position="616"/>
        <end position="625"/>
    </location>
</feature>
<dbReference type="GO" id="GO:0005634">
    <property type="term" value="C:nucleus"/>
    <property type="evidence" value="ECO:0007669"/>
    <property type="project" value="UniProtKB-SubCell"/>
</dbReference>
<dbReference type="PANTHER" id="PTHR47338:SF5">
    <property type="entry name" value="ZN(II)2CYS6 TRANSCRIPTION FACTOR (EUROFUNG)"/>
    <property type="match status" value="1"/>
</dbReference>
<dbReference type="GO" id="GO:0008270">
    <property type="term" value="F:zinc ion binding"/>
    <property type="evidence" value="ECO:0007669"/>
    <property type="project" value="InterPro"/>
</dbReference>
<sequence>MGFRLAIAMGYHHHDAKLRAGPAQSSADIARRETCRRAFWGAFLLDRYTAIGGGKALGINDDDITVLLPLRDKDWQNRSAAPPLSALEFFRPVGPASLSAGRSASVGGAANVAGGGFASRGSSSGTGGFDSDVSSPLTGTSTGSRNSTPTSPTGWDTRLGDVGALGQFIKLMTVVGQVAQHVNGSKGAASPGRRAPLRERPSRGCTMLDAALLRWKEELPPWLSCAEARSADARPEAAVFVLCMHAIYYGAVIMLNRENMGLLRDLPGQLDVSTNLAIRSLERCRVAAMEVVEISHHICSLPSAMTNALLPWALFQAGTLLIHFMIAGSSAQAQEEARAAILSLDCALRDELSRYWSVSSKYHLVLSNMVKAWERARQATPSLTPRQLSGTPGVAGQLQPPLLQVQALAGPVSSESASEAFQAFSTQFQLPMQMQHVPPHMAAALQPRKAEHQSQRQPASGEFATLMKPYAAPASSTARDPAVPAGVLSLRASSTQSAGSSAAHRSAEQRGGAASDKAVGSDPALLPGFVFSADTAQDSLNTLNAFFSQLSQEQARQFSEGLQMYALHGGRSSGAQAEAEPIAADVMLARAPSLPLAAPMEHLQPAAAFDLAGQSHGDSSSSNRHQYSRRDSLPISSNCDLFTAPGEHHLFSASTIQSDRSISASFGQIAGDVLMSSELDPLLFNPMTPFLQELQMFNSPHLHAPSSADTRSAGRPTHSSAGRTDAPSSS</sequence>
<feature type="compositionally biased region" description="Polar residues" evidence="6">
    <location>
        <begin position="717"/>
        <end position="730"/>
    </location>
</feature>
<evidence type="ECO:0000313" key="8">
    <source>
        <dbReference type="EMBL" id="KAJ1734066.1"/>
    </source>
</evidence>
<keyword evidence="5" id="KW-0539">Nucleus</keyword>
<feature type="domain" description="Xylanolytic transcriptional activator regulatory" evidence="7">
    <location>
        <begin position="2"/>
        <end position="75"/>
    </location>
</feature>
<dbReference type="EMBL" id="JANBOI010000098">
    <property type="protein sequence ID" value="KAJ1734066.1"/>
    <property type="molecule type" value="Genomic_DNA"/>
</dbReference>
<feature type="compositionally biased region" description="Polar residues" evidence="6">
    <location>
        <begin position="136"/>
        <end position="154"/>
    </location>
</feature>
<keyword evidence="4" id="KW-0804">Transcription</keyword>
<keyword evidence="3" id="KW-0805">Transcription regulation</keyword>
<feature type="region of interest" description="Disordered" evidence="6">
    <location>
        <begin position="701"/>
        <end position="730"/>
    </location>
</feature>
<organism evidence="8 9">
    <name type="scientific">Coemansia biformis</name>
    <dbReference type="NCBI Taxonomy" id="1286918"/>
    <lineage>
        <taxon>Eukaryota</taxon>
        <taxon>Fungi</taxon>
        <taxon>Fungi incertae sedis</taxon>
        <taxon>Zoopagomycota</taxon>
        <taxon>Kickxellomycotina</taxon>
        <taxon>Kickxellomycetes</taxon>
        <taxon>Kickxellales</taxon>
        <taxon>Kickxellaceae</taxon>
        <taxon>Coemansia</taxon>
    </lineage>
</organism>
<reference evidence="8" key="1">
    <citation type="submission" date="2022-07" db="EMBL/GenBank/DDBJ databases">
        <title>Phylogenomic reconstructions and comparative analyses of Kickxellomycotina fungi.</title>
        <authorList>
            <person name="Reynolds N.K."/>
            <person name="Stajich J.E."/>
            <person name="Barry K."/>
            <person name="Grigoriev I.V."/>
            <person name="Crous P."/>
            <person name="Smith M.E."/>
        </authorList>
    </citation>
    <scope>NUCLEOTIDE SEQUENCE</scope>
    <source>
        <strain evidence="8">BCRC 34381</strain>
    </source>
</reference>
<evidence type="ECO:0000256" key="2">
    <source>
        <dbReference type="ARBA" id="ARBA00022723"/>
    </source>
</evidence>
<feature type="region of interest" description="Disordered" evidence="6">
    <location>
        <begin position="612"/>
        <end position="631"/>
    </location>
</feature>
<accession>A0A9W8CXG4</accession>
<dbReference type="GO" id="GO:0006351">
    <property type="term" value="P:DNA-templated transcription"/>
    <property type="evidence" value="ECO:0007669"/>
    <property type="project" value="InterPro"/>
</dbReference>
<dbReference type="Proteomes" id="UP001143981">
    <property type="component" value="Unassembled WGS sequence"/>
</dbReference>
<gene>
    <name evidence="8" type="ORF">LPJ61_001265</name>
</gene>
<evidence type="ECO:0000313" key="9">
    <source>
        <dbReference type="Proteomes" id="UP001143981"/>
    </source>
</evidence>
<evidence type="ECO:0000256" key="6">
    <source>
        <dbReference type="SAM" id="MobiDB-lite"/>
    </source>
</evidence>
<dbReference type="InterPro" id="IPR050815">
    <property type="entry name" value="TF_fung"/>
</dbReference>
<feature type="region of interest" description="Disordered" evidence="6">
    <location>
        <begin position="496"/>
        <end position="519"/>
    </location>
</feature>
<feature type="region of interest" description="Disordered" evidence="6">
    <location>
        <begin position="120"/>
        <end position="158"/>
    </location>
</feature>
<proteinExistence type="predicted"/>
<dbReference type="Pfam" id="PF04082">
    <property type="entry name" value="Fungal_trans"/>
    <property type="match status" value="1"/>
</dbReference>
<dbReference type="SMART" id="SM00906">
    <property type="entry name" value="Fungal_trans"/>
    <property type="match status" value="1"/>
</dbReference>
<keyword evidence="9" id="KW-1185">Reference proteome</keyword>
<evidence type="ECO:0000256" key="5">
    <source>
        <dbReference type="ARBA" id="ARBA00023242"/>
    </source>
</evidence>
<dbReference type="CDD" id="cd12148">
    <property type="entry name" value="fungal_TF_MHR"/>
    <property type="match status" value="1"/>
</dbReference>
<dbReference type="InterPro" id="IPR007219">
    <property type="entry name" value="XnlR_reg_dom"/>
</dbReference>
<name>A0A9W8CXG4_9FUNG</name>
<feature type="region of interest" description="Disordered" evidence="6">
    <location>
        <begin position="441"/>
        <end position="460"/>
    </location>
</feature>
<evidence type="ECO:0000256" key="4">
    <source>
        <dbReference type="ARBA" id="ARBA00023163"/>
    </source>
</evidence>
<comment type="subcellular location">
    <subcellularLocation>
        <location evidence="1">Nucleus</location>
    </subcellularLocation>
</comment>
<dbReference type="GO" id="GO:0000981">
    <property type="term" value="F:DNA-binding transcription factor activity, RNA polymerase II-specific"/>
    <property type="evidence" value="ECO:0007669"/>
    <property type="project" value="InterPro"/>
</dbReference>
<evidence type="ECO:0000256" key="1">
    <source>
        <dbReference type="ARBA" id="ARBA00004123"/>
    </source>
</evidence>
<dbReference type="OrthoDB" id="2123952at2759"/>
<dbReference type="GO" id="GO:0003677">
    <property type="term" value="F:DNA binding"/>
    <property type="evidence" value="ECO:0007669"/>
    <property type="project" value="InterPro"/>
</dbReference>
<evidence type="ECO:0000259" key="7">
    <source>
        <dbReference type="SMART" id="SM00906"/>
    </source>
</evidence>
<protein>
    <recommendedName>
        <fullName evidence="7">Xylanolytic transcriptional activator regulatory domain-containing protein</fullName>
    </recommendedName>
</protein>
<dbReference type="PANTHER" id="PTHR47338">
    <property type="entry name" value="ZN(II)2CYS6 TRANSCRIPTION FACTOR (EUROFUNG)-RELATED"/>
    <property type="match status" value="1"/>
</dbReference>